<feature type="signal peptide" evidence="1">
    <location>
        <begin position="1"/>
        <end position="22"/>
    </location>
</feature>
<comment type="caution">
    <text evidence="3">The sequence shown here is derived from an EMBL/GenBank/DDBJ whole genome shotgun (WGS) entry which is preliminary data.</text>
</comment>
<dbReference type="SUPFAM" id="SSF55797">
    <property type="entry name" value="PR-1-like"/>
    <property type="match status" value="1"/>
</dbReference>
<proteinExistence type="predicted"/>
<feature type="chain" id="PRO_5044792539" description="SCP domain-containing protein" evidence="1">
    <location>
        <begin position="23"/>
        <end position="394"/>
    </location>
</feature>
<dbReference type="InterPro" id="IPR014044">
    <property type="entry name" value="CAP_dom"/>
</dbReference>
<dbReference type="Proteomes" id="UP001530315">
    <property type="component" value="Unassembled WGS sequence"/>
</dbReference>
<evidence type="ECO:0000313" key="3">
    <source>
        <dbReference type="EMBL" id="KAL3764628.1"/>
    </source>
</evidence>
<evidence type="ECO:0000259" key="2">
    <source>
        <dbReference type="SMART" id="SM00198"/>
    </source>
</evidence>
<sequence>MKIFRCSPLLAFALWHVSCCDGAALRAPKLQEGNFTNEVAPYEEDMYIPDESESYVEGDALTDWHRETKECGENQRVFFVTFTTDSRAEEISFELIGPQGGVIGRAPMSGRRFQDNTRYTFRYCVGIGYQHKLRWKDTGGDGMCCKFGKGTYSYGIDGTKMYGSNMQRTYTSVGVHVFKVRSRSSSQSNSASGKNDDGGVERDDAWLEAHNVRRKKYHVQWGESYVPLKWSPMLANQAKQWANQLATKCDGVSVSEISTKAKLTVADHEPGISYGENMASNYGNGANGELKTPDQILNRFVEMEMDVGYPYNYHMTQVLWRASKYVGCGESVRAIEGVEGGYCRFQVCRYATAGNCNMGASRYSDGKVNWKASVLNDELRRCTTSCTPEPEGWC</sequence>
<reference evidence="3 4" key="1">
    <citation type="submission" date="2024-10" db="EMBL/GenBank/DDBJ databases">
        <title>Updated reference genomes for cyclostephanoid diatoms.</title>
        <authorList>
            <person name="Roberts W.R."/>
            <person name="Alverson A.J."/>
        </authorList>
    </citation>
    <scope>NUCLEOTIDE SEQUENCE [LARGE SCALE GENOMIC DNA]</scope>
    <source>
        <strain evidence="3 4">AJA276-08</strain>
    </source>
</reference>
<dbReference type="Gene3D" id="3.40.33.10">
    <property type="entry name" value="CAP"/>
    <property type="match status" value="1"/>
</dbReference>
<dbReference type="PANTHER" id="PTHR10334">
    <property type="entry name" value="CYSTEINE-RICH SECRETORY PROTEIN-RELATED"/>
    <property type="match status" value="1"/>
</dbReference>
<keyword evidence="4" id="KW-1185">Reference proteome</keyword>
<protein>
    <recommendedName>
        <fullName evidence="2">SCP domain-containing protein</fullName>
    </recommendedName>
</protein>
<dbReference type="PRINTS" id="PR00837">
    <property type="entry name" value="V5TPXLIKE"/>
</dbReference>
<name>A0ABD3ML31_9STRA</name>
<organism evidence="3 4">
    <name type="scientific">Stephanodiscus triporus</name>
    <dbReference type="NCBI Taxonomy" id="2934178"/>
    <lineage>
        <taxon>Eukaryota</taxon>
        <taxon>Sar</taxon>
        <taxon>Stramenopiles</taxon>
        <taxon>Ochrophyta</taxon>
        <taxon>Bacillariophyta</taxon>
        <taxon>Coscinodiscophyceae</taxon>
        <taxon>Thalassiosirophycidae</taxon>
        <taxon>Stephanodiscales</taxon>
        <taxon>Stephanodiscaceae</taxon>
        <taxon>Stephanodiscus</taxon>
    </lineage>
</organism>
<evidence type="ECO:0000256" key="1">
    <source>
        <dbReference type="SAM" id="SignalP"/>
    </source>
</evidence>
<feature type="domain" description="SCP" evidence="2">
    <location>
        <begin position="201"/>
        <end position="358"/>
    </location>
</feature>
<dbReference type="Pfam" id="PF00188">
    <property type="entry name" value="CAP"/>
    <property type="match status" value="1"/>
</dbReference>
<dbReference type="InterPro" id="IPR035940">
    <property type="entry name" value="CAP_sf"/>
</dbReference>
<gene>
    <name evidence="3" type="ORF">ACHAW5_001821</name>
</gene>
<evidence type="ECO:0000313" key="4">
    <source>
        <dbReference type="Proteomes" id="UP001530315"/>
    </source>
</evidence>
<dbReference type="EMBL" id="JALLAZ020001768">
    <property type="protein sequence ID" value="KAL3764628.1"/>
    <property type="molecule type" value="Genomic_DNA"/>
</dbReference>
<dbReference type="InterPro" id="IPR001283">
    <property type="entry name" value="CRISP-related"/>
</dbReference>
<keyword evidence="1" id="KW-0732">Signal</keyword>
<dbReference type="AlphaFoldDB" id="A0ABD3ML31"/>
<accession>A0ABD3ML31</accession>
<dbReference type="SMART" id="SM00198">
    <property type="entry name" value="SCP"/>
    <property type="match status" value="1"/>
</dbReference>